<dbReference type="SUPFAM" id="SSF46579">
    <property type="entry name" value="Prefoldin"/>
    <property type="match status" value="1"/>
</dbReference>
<dbReference type="Proteomes" id="UP000660262">
    <property type="component" value="Unassembled WGS sequence"/>
</dbReference>
<dbReference type="GO" id="GO:0016272">
    <property type="term" value="C:prefoldin complex"/>
    <property type="evidence" value="ECO:0007669"/>
    <property type="project" value="InterPro"/>
</dbReference>
<evidence type="ECO:0000256" key="1">
    <source>
        <dbReference type="ARBA" id="ARBA00008045"/>
    </source>
</evidence>
<dbReference type="GO" id="GO:0044183">
    <property type="term" value="F:protein folding chaperone"/>
    <property type="evidence" value="ECO:0007669"/>
    <property type="project" value="TreeGrafter"/>
</dbReference>
<dbReference type="EMBL" id="BNJQ01000016">
    <property type="protein sequence ID" value="GHP07257.1"/>
    <property type="molecule type" value="Genomic_DNA"/>
</dbReference>
<dbReference type="Gene3D" id="1.10.287.370">
    <property type="match status" value="1"/>
</dbReference>
<dbReference type="AlphaFoldDB" id="A0A830HQJ4"/>
<dbReference type="GO" id="GO:0005737">
    <property type="term" value="C:cytoplasm"/>
    <property type="evidence" value="ECO:0007669"/>
    <property type="project" value="TreeGrafter"/>
</dbReference>
<keyword evidence="4" id="KW-1185">Reference proteome</keyword>
<dbReference type="GO" id="GO:0051082">
    <property type="term" value="F:unfolded protein binding"/>
    <property type="evidence" value="ECO:0007669"/>
    <property type="project" value="InterPro"/>
</dbReference>
<dbReference type="InterPro" id="IPR009053">
    <property type="entry name" value="Prefoldin"/>
</dbReference>
<dbReference type="InterPro" id="IPR002777">
    <property type="entry name" value="PFD_beta-like"/>
</dbReference>
<dbReference type="PANTHER" id="PTHR20903:SF0">
    <property type="entry name" value="PREFOLDIN SUBUNIT 1"/>
    <property type="match status" value="1"/>
</dbReference>
<evidence type="ECO:0008006" key="5">
    <source>
        <dbReference type="Google" id="ProtNLM"/>
    </source>
</evidence>
<dbReference type="Pfam" id="PF01920">
    <property type="entry name" value="Prefoldin_2"/>
    <property type="match status" value="1"/>
</dbReference>
<evidence type="ECO:0000313" key="4">
    <source>
        <dbReference type="Proteomes" id="UP000660262"/>
    </source>
</evidence>
<reference evidence="3" key="1">
    <citation type="submission" date="2020-10" db="EMBL/GenBank/DDBJ databases">
        <title>Unveiling of a novel bifunctional photoreceptor, Dualchrome1, isolated from a cosmopolitan green alga.</title>
        <authorList>
            <person name="Suzuki S."/>
            <person name="Kawachi M."/>
        </authorList>
    </citation>
    <scope>NUCLEOTIDE SEQUENCE</scope>
    <source>
        <strain evidence="3">NIES 2893</strain>
    </source>
</reference>
<comment type="caution">
    <text evidence="3">The sequence shown here is derived from an EMBL/GenBank/DDBJ whole genome shotgun (WGS) entry which is preliminary data.</text>
</comment>
<accession>A0A830HQJ4</accession>
<dbReference type="GO" id="GO:0009409">
    <property type="term" value="P:response to cold"/>
    <property type="evidence" value="ECO:0007669"/>
    <property type="project" value="UniProtKB-ARBA"/>
</dbReference>
<sequence>MDAVDDEKKAAFVELQTSLMQTTTQIRTLQQNMAQRDGDVRRAKLVQTELSSMPDDTRTYLALGKAFVMEGKKDVEDLMARTISEKQVELEGLEKSRTYVLKKREECEGQIRELLSSTPDLARAIAAASR</sequence>
<evidence type="ECO:0000256" key="2">
    <source>
        <dbReference type="ARBA" id="ARBA00023186"/>
    </source>
</evidence>
<gene>
    <name evidence="3" type="ORF">PPROV_000599800</name>
</gene>
<evidence type="ECO:0000313" key="3">
    <source>
        <dbReference type="EMBL" id="GHP07257.1"/>
    </source>
</evidence>
<dbReference type="PANTHER" id="PTHR20903">
    <property type="entry name" value="PREFOLDIN SUBUNIT 1-RELATED"/>
    <property type="match status" value="1"/>
</dbReference>
<organism evidence="3 4">
    <name type="scientific">Pycnococcus provasolii</name>
    <dbReference type="NCBI Taxonomy" id="41880"/>
    <lineage>
        <taxon>Eukaryota</taxon>
        <taxon>Viridiplantae</taxon>
        <taxon>Chlorophyta</taxon>
        <taxon>Pseudoscourfieldiophyceae</taxon>
        <taxon>Pseudoscourfieldiales</taxon>
        <taxon>Pycnococcaceae</taxon>
        <taxon>Pycnococcus</taxon>
    </lineage>
</organism>
<comment type="similarity">
    <text evidence="1">Belongs to the prefoldin subunit beta family.</text>
</comment>
<proteinExistence type="inferred from homology"/>
<dbReference type="OrthoDB" id="5242628at2759"/>
<keyword evidence="2" id="KW-0143">Chaperone</keyword>
<protein>
    <recommendedName>
        <fullName evidence="5">Prefoldin subunit 1</fullName>
    </recommendedName>
</protein>
<name>A0A830HQJ4_9CHLO</name>